<dbReference type="EMBL" id="BX294136">
    <property type="protein sequence ID" value="CAD72381.1"/>
    <property type="molecule type" value="Genomic_DNA"/>
</dbReference>
<reference evidence="2 3" key="1">
    <citation type="journal article" date="2003" name="Proc. Natl. Acad. Sci. U.S.A.">
        <title>Complete genome sequence of the marine planctomycete Pirellula sp. strain 1.</title>
        <authorList>
            <person name="Gloeckner F.O."/>
            <person name="Kube M."/>
            <person name="Bauer M."/>
            <person name="Teeling H."/>
            <person name="Lombardot T."/>
            <person name="Ludwig W."/>
            <person name="Gade D."/>
            <person name="Beck A."/>
            <person name="Borzym K."/>
            <person name="Heitmann K."/>
            <person name="Rabus R."/>
            <person name="Schlesner H."/>
            <person name="Amann R."/>
            <person name="Reinhardt R."/>
        </authorList>
    </citation>
    <scope>NUCLEOTIDE SEQUENCE [LARGE SCALE GENOMIC DNA]</scope>
    <source>
        <strain evidence="3">DSM 10527 / NCIMB 13988 / SH1</strain>
    </source>
</reference>
<evidence type="ECO:0000256" key="1">
    <source>
        <dbReference type="SAM" id="MobiDB-lite"/>
    </source>
</evidence>
<dbReference type="KEGG" id="rba:RB2018"/>
<dbReference type="AlphaFoldDB" id="Q7UWI2"/>
<evidence type="ECO:0000313" key="3">
    <source>
        <dbReference type="Proteomes" id="UP000001025"/>
    </source>
</evidence>
<protein>
    <submittedName>
        <fullName evidence="2">Uncharacterized protein</fullName>
    </submittedName>
</protein>
<dbReference type="STRING" id="243090.RB2018"/>
<dbReference type="HOGENOM" id="CLU_2495778_0_0_0"/>
<feature type="region of interest" description="Disordered" evidence="1">
    <location>
        <begin position="1"/>
        <end position="37"/>
    </location>
</feature>
<gene>
    <name evidence="2" type="ordered locus">RB2018</name>
</gene>
<organism evidence="2 3">
    <name type="scientific">Rhodopirellula baltica (strain DSM 10527 / NCIMB 13988 / SH1)</name>
    <dbReference type="NCBI Taxonomy" id="243090"/>
    <lineage>
        <taxon>Bacteria</taxon>
        <taxon>Pseudomonadati</taxon>
        <taxon>Planctomycetota</taxon>
        <taxon>Planctomycetia</taxon>
        <taxon>Pirellulales</taxon>
        <taxon>Pirellulaceae</taxon>
        <taxon>Rhodopirellula</taxon>
    </lineage>
</organism>
<keyword evidence="3" id="KW-1185">Reference proteome</keyword>
<name>Q7UWI2_RHOBA</name>
<feature type="compositionally biased region" description="Basic and acidic residues" evidence="1">
    <location>
        <begin position="20"/>
        <end position="32"/>
    </location>
</feature>
<sequence>MSTVGQVSPDVPTDALEQSEESHNHPPTHGDRFWPPTNAAATATSISKSTRYSNFNHLMQHRLKGLRSQLGSRFQRDIAAREGCNR</sequence>
<evidence type="ECO:0000313" key="2">
    <source>
        <dbReference type="EMBL" id="CAD72381.1"/>
    </source>
</evidence>
<accession>Q7UWI2</accession>
<dbReference type="Proteomes" id="UP000001025">
    <property type="component" value="Chromosome"/>
</dbReference>
<dbReference type="EnsemblBacteria" id="CAD72381">
    <property type="protein sequence ID" value="CAD72381"/>
    <property type="gene ID" value="RB2018"/>
</dbReference>
<dbReference type="InParanoid" id="Q7UWI2"/>
<proteinExistence type="predicted"/>